<evidence type="ECO:0000313" key="1">
    <source>
        <dbReference type="EMBL" id="KYC70508.1"/>
    </source>
</evidence>
<dbReference type="AlphaFoldDB" id="A0A150KFR4"/>
<name>A0A150KFR4_HEYCO</name>
<dbReference type="Proteomes" id="UP000075304">
    <property type="component" value="Unassembled WGS sequence"/>
</dbReference>
<accession>A0A150KFR4</accession>
<proteinExistence type="predicted"/>
<protein>
    <submittedName>
        <fullName evidence="1">Uncharacterized protein</fullName>
    </submittedName>
</protein>
<organism evidence="1 2">
    <name type="scientific">Heyndrickxia coagulans</name>
    <name type="common">Weizmannia coagulans</name>
    <dbReference type="NCBI Taxonomy" id="1398"/>
    <lineage>
        <taxon>Bacteria</taxon>
        <taxon>Bacillati</taxon>
        <taxon>Bacillota</taxon>
        <taxon>Bacilli</taxon>
        <taxon>Bacillales</taxon>
        <taxon>Bacillaceae</taxon>
        <taxon>Heyndrickxia</taxon>
    </lineage>
</organism>
<gene>
    <name evidence="1" type="ORF">B4099_3122</name>
</gene>
<dbReference type="EMBL" id="LQYI01000037">
    <property type="protein sequence ID" value="KYC70508.1"/>
    <property type="molecule type" value="Genomic_DNA"/>
</dbReference>
<comment type="caution">
    <text evidence="1">The sequence shown here is derived from an EMBL/GenBank/DDBJ whole genome shotgun (WGS) entry which is preliminary data.</text>
</comment>
<sequence length="41" mass="4697">MKTKPPYTLGDMHKIIFSSCAIFILDKFPFFSSAECQLPDK</sequence>
<dbReference type="PATRIC" id="fig|1398.25.peg.2292"/>
<reference evidence="1 2" key="1">
    <citation type="submission" date="2016-01" db="EMBL/GenBank/DDBJ databases">
        <title>Genome Sequences of Twelve Sporeforming Bacillus Species Isolated from Foods.</title>
        <authorList>
            <person name="Berendsen E.M."/>
            <person name="Wells-Bennik M.H."/>
            <person name="Krawcyk A.O."/>
            <person name="De Jong A."/>
            <person name="Holsappel S."/>
            <person name="Eijlander R.T."/>
            <person name="Kuipers O.P."/>
        </authorList>
    </citation>
    <scope>NUCLEOTIDE SEQUENCE [LARGE SCALE GENOMIC DNA]</scope>
    <source>
        <strain evidence="1 2">B4099</strain>
    </source>
</reference>
<evidence type="ECO:0000313" key="2">
    <source>
        <dbReference type="Proteomes" id="UP000075304"/>
    </source>
</evidence>